<evidence type="ECO:0000313" key="2">
    <source>
        <dbReference type="WBParaSite" id="ACRNAN_scaffold13329.g23026.t1"/>
    </source>
</evidence>
<keyword evidence="1" id="KW-1185">Reference proteome</keyword>
<name>A0A914CSJ9_9BILA</name>
<accession>A0A914CSJ9</accession>
<dbReference type="WBParaSite" id="ACRNAN_scaffold13329.g23026.t1">
    <property type="protein sequence ID" value="ACRNAN_scaffold13329.g23026.t1"/>
    <property type="gene ID" value="ACRNAN_scaffold13329.g23026"/>
</dbReference>
<sequence length="79" mass="9163">MGRDIRAVQRDVVKNEQSFQEAIQQANDALRQISEVVKQNKATTDQELNRLEKGPSQIQENMDTARRALQKQIEYHRIG</sequence>
<organism evidence="1 2">
    <name type="scientific">Acrobeloides nanus</name>
    <dbReference type="NCBI Taxonomy" id="290746"/>
    <lineage>
        <taxon>Eukaryota</taxon>
        <taxon>Metazoa</taxon>
        <taxon>Ecdysozoa</taxon>
        <taxon>Nematoda</taxon>
        <taxon>Chromadorea</taxon>
        <taxon>Rhabditida</taxon>
        <taxon>Tylenchina</taxon>
        <taxon>Cephalobomorpha</taxon>
        <taxon>Cephaloboidea</taxon>
        <taxon>Cephalobidae</taxon>
        <taxon>Acrobeloides</taxon>
    </lineage>
</organism>
<reference evidence="2" key="1">
    <citation type="submission" date="2022-11" db="UniProtKB">
        <authorList>
            <consortium name="WormBaseParasite"/>
        </authorList>
    </citation>
    <scope>IDENTIFICATION</scope>
</reference>
<dbReference type="AlphaFoldDB" id="A0A914CSJ9"/>
<protein>
    <submittedName>
        <fullName evidence="2">Uncharacterized protein</fullName>
    </submittedName>
</protein>
<evidence type="ECO:0000313" key="1">
    <source>
        <dbReference type="Proteomes" id="UP000887540"/>
    </source>
</evidence>
<proteinExistence type="predicted"/>
<dbReference type="Proteomes" id="UP000887540">
    <property type="component" value="Unplaced"/>
</dbReference>